<name>A0A099K9X6_COLPS</name>
<gene>
    <name evidence="1" type="ORF">ND2E_0994</name>
</gene>
<reference evidence="1 2" key="1">
    <citation type="submission" date="2014-08" db="EMBL/GenBank/DDBJ databases">
        <title>Genomic and Phenotypic Diversity of Colwellia psychrerythraea strains from Disparate Marine Basins.</title>
        <authorList>
            <person name="Techtmann S.M."/>
            <person name="Stelling S.C."/>
            <person name="Utturkar S.M."/>
            <person name="Alshibli N."/>
            <person name="Harris A."/>
            <person name="Brown S.D."/>
            <person name="Hazen T.C."/>
        </authorList>
    </citation>
    <scope>NUCLEOTIDE SEQUENCE [LARGE SCALE GENOMIC DNA]</scope>
    <source>
        <strain evidence="1 2">ND2E</strain>
    </source>
</reference>
<evidence type="ECO:0000313" key="1">
    <source>
        <dbReference type="EMBL" id="KGJ86428.1"/>
    </source>
</evidence>
<sequence>MMRAFNSPKARKRYVEGRQARLRAEVFNQLQDLAVNYSCVYLRPEHASQHRRGWDSVTAIDIDVAVKKVKAGQAKLLPETARQLHPQIKQGN</sequence>
<comment type="caution">
    <text evidence="1">The sequence shown here is derived from an EMBL/GenBank/DDBJ whole genome shotgun (WGS) entry which is preliminary data.</text>
</comment>
<evidence type="ECO:0000313" key="2">
    <source>
        <dbReference type="Proteomes" id="UP000029843"/>
    </source>
</evidence>
<organism evidence="1 2">
    <name type="scientific">Colwellia psychrerythraea</name>
    <name type="common">Vibrio psychroerythus</name>
    <dbReference type="NCBI Taxonomy" id="28229"/>
    <lineage>
        <taxon>Bacteria</taxon>
        <taxon>Pseudomonadati</taxon>
        <taxon>Pseudomonadota</taxon>
        <taxon>Gammaproteobacteria</taxon>
        <taxon>Alteromonadales</taxon>
        <taxon>Colwelliaceae</taxon>
        <taxon>Colwellia</taxon>
    </lineage>
</organism>
<dbReference type="RefSeq" id="WP_033096053.1">
    <property type="nucleotide sequence ID" value="NZ_JQED01000057.1"/>
</dbReference>
<protein>
    <submittedName>
        <fullName evidence="1">Uncharacterized protein</fullName>
    </submittedName>
</protein>
<dbReference type="AlphaFoldDB" id="A0A099K9X6"/>
<dbReference type="OrthoDB" id="6586890at2"/>
<accession>A0A099K9X6</accession>
<dbReference type="PATRIC" id="fig|28229.4.peg.4488"/>
<dbReference type="Proteomes" id="UP000029843">
    <property type="component" value="Unassembled WGS sequence"/>
</dbReference>
<dbReference type="EMBL" id="JQED01000057">
    <property type="protein sequence ID" value="KGJ86428.1"/>
    <property type="molecule type" value="Genomic_DNA"/>
</dbReference>
<proteinExistence type="predicted"/>